<keyword evidence="8 12" id="KW-0238">DNA-binding</keyword>
<evidence type="ECO:0000256" key="4">
    <source>
        <dbReference type="ARBA" id="ARBA00022763"/>
    </source>
</evidence>
<keyword evidence="10 12" id="KW-0456">Lyase</keyword>
<dbReference type="InterPro" id="IPR011257">
    <property type="entry name" value="DNA_glycosylase"/>
</dbReference>
<gene>
    <name evidence="12" type="primary">nth</name>
    <name evidence="14" type="ORF">A2074_07720</name>
</gene>
<dbReference type="SUPFAM" id="SSF48150">
    <property type="entry name" value="DNA-glycosylase"/>
    <property type="match status" value="1"/>
</dbReference>
<dbReference type="InterPro" id="IPR004035">
    <property type="entry name" value="Endouclease-III_FeS-bd_BS"/>
</dbReference>
<dbReference type="PROSITE" id="PS01155">
    <property type="entry name" value="ENDONUCLEASE_III_2"/>
    <property type="match status" value="1"/>
</dbReference>
<dbReference type="GO" id="GO:0019104">
    <property type="term" value="F:DNA N-glycosylase activity"/>
    <property type="evidence" value="ECO:0007669"/>
    <property type="project" value="UniProtKB-UniRule"/>
</dbReference>
<dbReference type="InterPro" id="IPR005759">
    <property type="entry name" value="Nth"/>
</dbReference>
<evidence type="ECO:0000256" key="10">
    <source>
        <dbReference type="ARBA" id="ARBA00023239"/>
    </source>
</evidence>
<evidence type="ECO:0000256" key="1">
    <source>
        <dbReference type="ARBA" id="ARBA00008343"/>
    </source>
</evidence>
<keyword evidence="7 12" id="KW-0411">Iron-sulfur</keyword>
<evidence type="ECO:0000313" key="14">
    <source>
        <dbReference type="EMBL" id="OFW34457.1"/>
    </source>
</evidence>
<dbReference type="EMBL" id="MELI01000044">
    <property type="protein sequence ID" value="OFW34457.1"/>
    <property type="molecule type" value="Genomic_DNA"/>
</dbReference>
<dbReference type="PIRSF" id="PIRSF001435">
    <property type="entry name" value="Nth"/>
    <property type="match status" value="1"/>
</dbReference>
<dbReference type="InterPro" id="IPR003265">
    <property type="entry name" value="HhH-GPD_domain"/>
</dbReference>
<organism evidence="14 15">
    <name type="scientific">Candidatus Aquicultor primus</name>
    <dbReference type="NCBI Taxonomy" id="1797195"/>
    <lineage>
        <taxon>Bacteria</taxon>
        <taxon>Bacillati</taxon>
        <taxon>Actinomycetota</taxon>
        <taxon>Candidatus Aquicultoria</taxon>
        <taxon>Candidatus Aquicultorales</taxon>
        <taxon>Candidatus Aquicultoraceae</taxon>
        <taxon>Candidatus Aquicultor</taxon>
    </lineage>
</organism>
<protein>
    <recommendedName>
        <fullName evidence="12">Endonuclease III</fullName>
        <ecNumber evidence="12">4.2.99.18</ecNumber>
    </recommendedName>
    <alternativeName>
        <fullName evidence="12">DNA-(apurinic or apyrimidinic site) lyase</fullName>
    </alternativeName>
</protein>
<proteinExistence type="inferred from homology"/>
<keyword evidence="3 12" id="KW-0479">Metal-binding</keyword>
<dbReference type="GO" id="GO:0006285">
    <property type="term" value="P:base-excision repair, AP site formation"/>
    <property type="evidence" value="ECO:0007669"/>
    <property type="project" value="TreeGrafter"/>
</dbReference>
<evidence type="ECO:0000256" key="3">
    <source>
        <dbReference type="ARBA" id="ARBA00022723"/>
    </source>
</evidence>
<evidence type="ECO:0000313" key="15">
    <source>
        <dbReference type="Proteomes" id="UP000178086"/>
    </source>
</evidence>
<dbReference type="Proteomes" id="UP000178086">
    <property type="component" value="Unassembled WGS sequence"/>
</dbReference>
<evidence type="ECO:0000256" key="2">
    <source>
        <dbReference type="ARBA" id="ARBA00022485"/>
    </source>
</evidence>
<evidence type="ECO:0000256" key="5">
    <source>
        <dbReference type="ARBA" id="ARBA00022801"/>
    </source>
</evidence>
<comment type="function">
    <text evidence="12">DNA repair enzyme that has both DNA N-glycosylase activity and AP-lyase activity. The DNA N-glycosylase activity releases various damaged pyrimidines from DNA by cleaving the N-glycosidic bond, leaving an AP (apurinic/apyrimidinic) site. The AP-lyase activity cleaves the phosphodiester bond 3' to the AP site by a beta-elimination, leaving a 3'-terminal unsaturated sugar and a product with a terminal 5'-phosphate.</text>
</comment>
<keyword evidence="5 12" id="KW-0378">Hydrolase</keyword>
<feature type="binding site" evidence="12">
    <location>
        <position position="208"/>
    </location>
    <ligand>
        <name>[4Fe-4S] cluster</name>
        <dbReference type="ChEBI" id="CHEBI:49883"/>
    </ligand>
</feature>
<dbReference type="HAMAP" id="MF_00942">
    <property type="entry name" value="Nth"/>
    <property type="match status" value="1"/>
</dbReference>
<keyword evidence="14" id="KW-0255">Endonuclease</keyword>
<feature type="binding site" evidence="12">
    <location>
        <position position="192"/>
    </location>
    <ligand>
        <name>[4Fe-4S] cluster</name>
        <dbReference type="ChEBI" id="CHEBI:49883"/>
    </ligand>
</feature>
<dbReference type="PROSITE" id="PS00764">
    <property type="entry name" value="ENDONUCLEASE_III_1"/>
    <property type="match status" value="1"/>
</dbReference>
<dbReference type="Gene3D" id="1.10.1670.10">
    <property type="entry name" value="Helix-hairpin-Helix base-excision DNA repair enzymes (C-terminal)"/>
    <property type="match status" value="1"/>
</dbReference>
<dbReference type="NCBIfam" id="TIGR01083">
    <property type="entry name" value="nth"/>
    <property type="match status" value="1"/>
</dbReference>
<comment type="caution">
    <text evidence="14">The sequence shown here is derived from an EMBL/GenBank/DDBJ whole genome shotgun (WGS) entry which is preliminary data.</text>
</comment>
<dbReference type="AlphaFoldDB" id="A0A1F2UN86"/>
<dbReference type="InterPro" id="IPR003651">
    <property type="entry name" value="Endonuclease3_FeS-loop_motif"/>
</dbReference>
<comment type="similarity">
    <text evidence="1 12">Belongs to the Nth/MutY family.</text>
</comment>
<dbReference type="SMART" id="SM00525">
    <property type="entry name" value="FES"/>
    <property type="match status" value="1"/>
</dbReference>
<dbReference type="EC" id="4.2.99.18" evidence="12"/>
<feature type="binding site" evidence="12">
    <location>
        <position position="199"/>
    </location>
    <ligand>
        <name>[4Fe-4S] cluster</name>
        <dbReference type="ChEBI" id="CHEBI:49883"/>
    </ligand>
</feature>
<evidence type="ECO:0000256" key="8">
    <source>
        <dbReference type="ARBA" id="ARBA00023125"/>
    </source>
</evidence>
<comment type="cofactor">
    <cofactor evidence="12">
        <name>[4Fe-4S] cluster</name>
        <dbReference type="ChEBI" id="CHEBI:49883"/>
    </cofactor>
    <text evidence="12">Binds 1 [4Fe-4S] cluster.</text>
</comment>
<dbReference type="FunFam" id="1.10.340.30:FF:000001">
    <property type="entry name" value="Endonuclease III"/>
    <property type="match status" value="1"/>
</dbReference>
<dbReference type="CDD" id="cd00056">
    <property type="entry name" value="ENDO3c"/>
    <property type="match status" value="1"/>
</dbReference>
<evidence type="ECO:0000256" key="7">
    <source>
        <dbReference type="ARBA" id="ARBA00023014"/>
    </source>
</evidence>
<dbReference type="Gene3D" id="1.10.340.30">
    <property type="entry name" value="Hypothetical protein, domain 2"/>
    <property type="match status" value="1"/>
</dbReference>
<evidence type="ECO:0000259" key="13">
    <source>
        <dbReference type="SMART" id="SM00478"/>
    </source>
</evidence>
<feature type="domain" description="HhH-GPD" evidence="13">
    <location>
        <begin position="42"/>
        <end position="190"/>
    </location>
</feature>
<name>A0A1F2UN86_9ACTN</name>
<evidence type="ECO:0000256" key="12">
    <source>
        <dbReference type="HAMAP-Rule" id="MF_00942"/>
    </source>
</evidence>
<feature type="binding site" evidence="12">
    <location>
        <position position="202"/>
    </location>
    <ligand>
        <name>[4Fe-4S] cluster</name>
        <dbReference type="ChEBI" id="CHEBI:49883"/>
    </ligand>
</feature>
<keyword evidence="14" id="KW-0540">Nuclease</keyword>
<dbReference type="SMART" id="SM00478">
    <property type="entry name" value="ENDO3c"/>
    <property type="match status" value="1"/>
</dbReference>
<dbReference type="GO" id="GO:0003677">
    <property type="term" value="F:DNA binding"/>
    <property type="evidence" value="ECO:0007669"/>
    <property type="project" value="UniProtKB-UniRule"/>
</dbReference>
<dbReference type="Pfam" id="PF00730">
    <property type="entry name" value="HhH-GPD"/>
    <property type="match status" value="1"/>
</dbReference>
<evidence type="ECO:0000256" key="9">
    <source>
        <dbReference type="ARBA" id="ARBA00023204"/>
    </source>
</evidence>
<dbReference type="InterPro" id="IPR004036">
    <property type="entry name" value="Endonuclease-III-like_CS2"/>
</dbReference>
<keyword evidence="6 12" id="KW-0408">Iron</keyword>
<dbReference type="GO" id="GO:0046872">
    <property type="term" value="F:metal ion binding"/>
    <property type="evidence" value="ECO:0007669"/>
    <property type="project" value="UniProtKB-KW"/>
</dbReference>
<dbReference type="InterPro" id="IPR023170">
    <property type="entry name" value="HhH_base_excis_C"/>
</dbReference>
<dbReference type="GO" id="GO:0051539">
    <property type="term" value="F:4 iron, 4 sulfur cluster binding"/>
    <property type="evidence" value="ECO:0007669"/>
    <property type="project" value="UniProtKB-UniRule"/>
</dbReference>
<dbReference type="GO" id="GO:0140078">
    <property type="term" value="F:class I DNA-(apurinic or apyrimidinic site) endonuclease activity"/>
    <property type="evidence" value="ECO:0007669"/>
    <property type="project" value="UniProtKB-EC"/>
</dbReference>
<keyword evidence="2 12" id="KW-0004">4Fe-4S</keyword>
<dbReference type="FunFam" id="1.10.1670.10:FF:000001">
    <property type="entry name" value="Endonuclease III"/>
    <property type="match status" value="1"/>
</dbReference>
<comment type="catalytic activity">
    <reaction evidence="12">
        <text>2'-deoxyribonucleotide-(2'-deoxyribose 5'-phosphate)-2'-deoxyribonucleotide-DNA = a 3'-end 2'-deoxyribonucleotide-(2,3-dehydro-2,3-deoxyribose 5'-phosphate)-DNA + a 5'-end 5'-phospho-2'-deoxyribonucleoside-DNA + H(+)</text>
        <dbReference type="Rhea" id="RHEA:66592"/>
        <dbReference type="Rhea" id="RHEA-COMP:13180"/>
        <dbReference type="Rhea" id="RHEA-COMP:16897"/>
        <dbReference type="Rhea" id="RHEA-COMP:17067"/>
        <dbReference type="ChEBI" id="CHEBI:15378"/>
        <dbReference type="ChEBI" id="CHEBI:136412"/>
        <dbReference type="ChEBI" id="CHEBI:157695"/>
        <dbReference type="ChEBI" id="CHEBI:167181"/>
        <dbReference type="EC" id="4.2.99.18"/>
    </reaction>
</comment>
<keyword evidence="4 12" id="KW-0227">DNA damage</keyword>
<dbReference type="PANTHER" id="PTHR10359">
    <property type="entry name" value="A/G-SPECIFIC ADENINE GLYCOSYLASE/ENDONUCLEASE III"/>
    <property type="match status" value="1"/>
</dbReference>
<accession>A0A1F2UN86</accession>
<keyword evidence="11 12" id="KW-0326">Glycosidase</keyword>
<sequence length="214" mass="23998">MKRTETVKHAGEIIRRLKGEYKNAGIVLNYSNDFELLVAVILSAQCTDKKVNEVTTELFKKYTDVGDYAEADLEELEQDVRPTGFFRNKAKNIKGAAMMVLDRFGGKIPSTMDEILELPGVARKTANIVLGNAYGVVVGIAVDTHVKRLSRRLGLSKNENPDKIERDLMEIIPNAEWFGFTYLMIEHGRAICDAKKPRCDKCLLNDVCPSAFKV</sequence>
<dbReference type="PANTHER" id="PTHR10359:SF18">
    <property type="entry name" value="ENDONUCLEASE III"/>
    <property type="match status" value="1"/>
</dbReference>
<reference evidence="14 15" key="1">
    <citation type="journal article" date="2016" name="Nat. Commun.">
        <title>Thousands of microbial genomes shed light on interconnected biogeochemical processes in an aquifer system.</title>
        <authorList>
            <person name="Anantharaman K."/>
            <person name="Brown C.T."/>
            <person name="Hug L.A."/>
            <person name="Sharon I."/>
            <person name="Castelle C.J."/>
            <person name="Probst A.J."/>
            <person name="Thomas B.C."/>
            <person name="Singh A."/>
            <person name="Wilkins M.J."/>
            <person name="Karaoz U."/>
            <person name="Brodie E.L."/>
            <person name="Williams K.H."/>
            <person name="Hubbard S.S."/>
            <person name="Banfield J.F."/>
        </authorList>
    </citation>
    <scope>NUCLEOTIDE SEQUENCE [LARGE SCALE GENOMIC DNA]</scope>
</reference>
<keyword evidence="9 12" id="KW-0234">DNA repair</keyword>
<evidence type="ECO:0000256" key="11">
    <source>
        <dbReference type="ARBA" id="ARBA00023295"/>
    </source>
</evidence>
<evidence type="ECO:0000256" key="6">
    <source>
        <dbReference type="ARBA" id="ARBA00023004"/>
    </source>
</evidence>